<dbReference type="SUPFAM" id="SSF55874">
    <property type="entry name" value="ATPase domain of HSP90 chaperone/DNA topoisomerase II/histidine kinase"/>
    <property type="match status" value="2"/>
</dbReference>
<dbReference type="PROSITE" id="PS50109">
    <property type="entry name" value="HIS_KIN"/>
    <property type="match status" value="2"/>
</dbReference>
<dbReference type="InterPro" id="IPR003661">
    <property type="entry name" value="HisK_dim/P_dom"/>
</dbReference>
<keyword evidence="11" id="KW-0472">Membrane</keyword>
<keyword evidence="15" id="KW-1185">Reference proteome</keyword>
<accession>A0ABM9BXH0</accession>
<dbReference type="PANTHER" id="PTHR43047:SF72">
    <property type="entry name" value="OSMOSENSING HISTIDINE PROTEIN KINASE SLN1"/>
    <property type="match status" value="1"/>
</dbReference>
<feature type="transmembrane region" description="Helical" evidence="11">
    <location>
        <begin position="215"/>
        <end position="234"/>
    </location>
</feature>
<dbReference type="Gene3D" id="1.10.287.130">
    <property type="match status" value="2"/>
</dbReference>
<dbReference type="SUPFAM" id="SSF52172">
    <property type="entry name" value="CheY-like"/>
    <property type="match status" value="1"/>
</dbReference>
<dbReference type="Pfam" id="PF00072">
    <property type="entry name" value="Response_reg"/>
    <property type="match status" value="1"/>
</dbReference>
<reference evidence="14" key="1">
    <citation type="submission" date="2022-01" db="EMBL/GenBank/DDBJ databases">
        <authorList>
            <person name="Criscuolo A."/>
        </authorList>
    </citation>
    <scope>NUCLEOTIDE SEQUENCE</scope>
    <source>
        <strain evidence="14">CIP111893</strain>
    </source>
</reference>
<dbReference type="CDD" id="cd17546">
    <property type="entry name" value="REC_hyHK_CKI1_RcsC-like"/>
    <property type="match status" value="1"/>
</dbReference>
<dbReference type="SMART" id="SM00388">
    <property type="entry name" value="HisKA"/>
    <property type="match status" value="2"/>
</dbReference>
<evidence type="ECO:0000256" key="9">
    <source>
        <dbReference type="PROSITE-ProRule" id="PRU00169"/>
    </source>
</evidence>
<dbReference type="Pfam" id="PF00512">
    <property type="entry name" value="HisKA"/>
    <property type="match status" value="2"/>
</dbReference>
<dbReference type="Gene3D" id="3.30.565.10">
    <property type="entry name" value="Histidine kinase-like ATPase, C-terminal domain"/>
    <property type="match status" value="2"/>
</dbReference>
<feature type="transmembrane region" description="Helical" evidence="11">
    <location>
        <begin position="7"/>
        <end position="27"/>
    </location>
</feature>
<evidence type="ECO:0000313" key="14">
    <source>
        <dbReference type="EMBL" id="CAH1195456.1"/>
    </source>
</evidence>
<evidence type="ECO:0000256" key="7">
    <source>
        <dbReference type="ARBA" id="ARBA00022840"/>
    </source>
</evidence>
<organism evidence="14 15">
    <name type="scientific">Paenibacillus plantiphilus</name>
    <dbReference type="NCBI Taxonomy" id="2905650"/>
    <lineage>
        <taxon>Bacteria</taxon>
        <taxon>Bacillati</taxon>
        <taxon>Bacillota</taxon>
        <taxon>Bacilli</taxon>
        <taxon>Bacillales</taxon>
        <taxon>Paenibacillaceae</taxon>
        <taxon>Paenibacillus</taxon>
    </lineage>
</organism>
<keyword evidence="11" id="KW-1133">Transmembrane helix</keyword>
<feature type="transmembrane region" description="Helical" evidence="11">
    <location>
        <begin position="358"/>
        <end position="379"/>
    </location>
</feature>
<comment type="caution">
    <text evidence="14">The sequence shown here is derived from an EMBL/GenBank/DDBJ whole genome shotgun (WGS) entry which is preliminary data.</text>
</comment>
<evidence type="ECO:0000256" key="2">
    <source>
        <dbReference type="ARBA" id="ARBA00012438"/>
    </source>
</evidence>
<dbReference type="PANTHER" id="PTHR43047">
    <property type="entry name" value="TWO-COMPONENT HISTIDINE PROTEIN KINASE"/>
    <property type="match status" value="1"/>
</dbReference>
<evidence type="ECO:0000259" key="13">
    <source>
        <dbReference type="PROSITE" id="PS50110"/>
    </source>
</evidence>
<dbReference type="SMART" id="SM00387">
    <property type="entry name" value="HATPase_c"/>
    <property type="match status" value="2"/>
</dbReference>
<keyword evidence="7" id="KW-0067">ATP-binding</keyword>
<evidence type="ECO:0000256" key="1">
    <source>
        <dbReference type="ARBA" id="ARBA00000085"/>
    </source>
</evidence>
<keyword evidence="8" id="KW-0902">Two-component regulatory system</keyword>
<protein>
    <recommendedName>
        <fullName evidence="2">histidine kinase</fullName>
        <ecNumber evidence="2">2.7.13.3</ecNumber>
    </recommendedName>
</protein>
<dbReference type="PROSITE" id="PS50110">
    <property type="entry name" value="RESPONSE_REGULATORY"/>
    <property type="match status" value="1"/>
</dbReference>
<evidence type="ECO:0000256" key="3">
    <source>
        <dbReference type="ARBA" id="ARBA00022553"/>
    </source>
</evidence>
<comment type="catalytic activity">
    <reaction evidence="1">
        <text>ATP + protein L-histidine = ADP + protein N-phospho-L-histidine.</text>
        <dbReference type="EC" id="2.7.13.3"/>
    </reaction>
</comment>
<dbReference type="InterPro" id="IPR036890">
    <property type="entry name" value="HATPase_C_sf"/>
</dbReference>
<dbReference type="InterPro" id="IPR011623">
    <property type="entry name" value="7TMR_DISM_rcpt_extracell_dom1"/>
</dbReference>
<name>A0ABM9BXH0_9BACL</name>
<dbReference type="GO" id="GO:0004673">
    <property type="term" value="F:protein histidine kinase activity"/>
    <property type="evidence" value="ECO:0007669"/>
    <property type="project" value="UniProtKB-EC"/>
</dbReference>
<dbReference type="EC" id="2.7.13.3" evidence="2"/>
<keyword evidence="3 9" id="KW-0597">Phosphoprotein</keyword>
<evidence type="ECO:0000313" key="15">
    <source>
        <dbReference type="Proteomes" id="UP000838686"/>
    </source>
</evidence>
<evidence type="ECO:0000256" key="10">
    <source>
        <dbReference type="SAM" id="Coils"/>
    </source>
</evidence>
<dbReference type="InterPro" id="IPR003594">
    <property type="entry name" value="HATPase_dom"/>
</dbReference>
<evidence type="ECO:0000256" key="6">
    <source>
        <dbReference type="ARBA" id="ARBA00022777"/>
    </source>
</evidence>
<feature type="transmembrane region" description="Helical" evidence="11">
    <location>
        <begin position="309"/>
        <end position="327"/>
    </location>
</feature>
<dbReference type="InterPro" id="IPR001789">
    <property type="entry name" value="Sig_transdc_resp-reg_receiver"/>
</dbReference>
<dbReference type="Proteomes" id="UP000838686">
    <property type="component" value="Unassembled WGS sequence"/>
</dbReference>
<evidence type="ECO:0000256" key="5">
    <source>
        <dbReference type="ARBA" id="ARBA00022741"/>
    </source>
</evidence>
<keyword evidence="5" id="KW-0547">Nucleotide-binding</keyword>
<feature type="transmembrane region" description="Helical" evidence="11">
    <location>
        <begin position="391"/>
        <end position="411"/>
    </location>
</feature>
<dbReference type="InterPro" id="IPR008979">
    <property type="entry name" value="Galactose-bd-like_sf"/>
</dbReference>
<feature type="modified residue" description="4-aspartylphosphate" evidence="9">
    <location>
        <position position="757"/>
    </location>
</feature>
<feature type="domain" description="Histidine kinase" evidence="12">
    <location>
        <begin position="438"/>
        <end position="653"/>
    </location>
</feature>
<feature type="coiled-coil region" evidence="10">
    <location>
        <begin position="837"/>
        <end position="871"/>
    </location>
</feature>
<keyword evidence="4 14" id="KW-0808">Transferase</keyword>
<feature type="domain" description="Histidine kinase" evidence="12">
    <location>
        <begin position="892"/>
        <end position="1124"/>
    </location>
</feature>
<dbReference type="InterPro" id="IPR036097">
    <property type="entry name" value="HisK_dim/P_sf"/>
</dbReference>
<dbReference type="SUPFAM" id="SSF47384">
    <property type="entry name" value="Homodimeric domain of signal transducing histidine kinase"/>
    <property type="match status" value="2"/>
</dbReference>
<dbReference type="InterPro" id="IPR011006">
    <property type="entry name" value="CheY-like_superfamily"/>
</dbReference>
<keyword evidence="6 14" id="KW-0418">Kinase</keyword>
<dbReference type="CDD" id="cd00075">
    <property type="entry name" value="HATPase"/>
    <property type="match status" value="1"/>
</dbReference>
<dbReference type="SUPFAM" id="SSF49785">
    <property type="entry name" value="Galactose-binding domain-like"/>
    <property type="match status" value="1"/>
</dbReference>
<feature type="transmembrane region" description="Helical" evidence="11">
    <location>
        <begin position="277"/>
        <end position="297"/>
    </location>
</feature>
<dbReference type="Pfam" id="PF07695">
    <property type="entry name" value="7TMR-DISM_7TM"/>
    <property type="match status" value="1"/>
</dbReference>
<proteinExistence type="predicted"/>
<dbReference type="InterPro" id="IPR005467">
    <property type="entry name" value="His_kinase_dom"/>
</dbReference>
<dbReference type="InterPro" id="IPR004358">
    <property type="entry name" value="Sig_transdc_His_kin-like_C"/>
</dbReference>
<dbReference type="PRINTS" id="PR00344">
    <property type="entry name" value="BCTRLSENSOR"/>
</dbReference>
<dbReference type="CDD" id="cd00082">
    <property type="entry name" value="HisKA"/>
    <property type="match status" value="2"/>
</dbReference>
<dbReference type="Pfam" id="PF02518">
    <property type="entry name" value="HATPase_c"/>
    <property type="match status" value="2"/>
</dbReference>
<dbReference type="Gene3D" id="3.40.50.2300">
    <property type="match status" value="1"/>
</dbReference>
<evidence type="ECO:0000256" key="4">
    <source>
        <dbReference type="ARBA" id="ARBA00022679"/>
    </source>
</evidence>
<dbReference type="Gene3D" id="2.60.120.260">
    <property type="entry name" value="Galactose-binding domain-like"/>
    <property type="match status" value="1"/>
</dbReference>
<evidence type="ECO:0000259" key="12">
    <source>
        <dbReference type="PROSITE" id="PS50109"/>
    </source>
</evidence>
<keyword evidence="11" id="KW-0812">Transmembrane</keyword>
<evidence type="ECO:0000256" key="8">
    <source>
        <dbReference type="ARBA" id="ARBA00023012"/>
    </source>
</evidence>
<dbReference type="EMBL" id="CAKMMF010000003">
    <property type="protein sequence ID" value="CAH1195456.1"/>
    <property type="molecule type" value="Genomic_DNA"/>
</dbReference>
<keyword evidence="10" id="KW-0175">Coiled coil</keyword>
<sequence length="1126" mass="126007">MKKRLPLIYYIIPVLLTVFTLFVLLSFDTSIDAGNREAVQGKLAITKQDLDIEDGIRLNGEWEFYNSQLLEPQHFMERESRHKSYIAVPGSWEGQLVDGKAMSSKGYGTYRVTIQLPKTDRKLGLATRLITSAHRIWINGELAAENGIVGTSREAMRPLIVPKLVPIDGSQGKVEIVIQVSNFTQRKAGLFAPVVLGDYESLDGQMKQKLAIEGLLMGCMLIMGLYHIVLFILLRRNSESLLFGLICLLLALKNSSQGQVTMALFFRNITDDLLVKIEYIGFLGSAPLFVLFIYSSFPGQMPKSLRNCLWIPGALFTLFIIATPVYIFTIIVVLMQVYAVVTSFILIQYIFKAAIRGMAGATLLAVGAVVFFITVANDILMSNGTIRTGIYFPYGMLFLIICISIILSLKFSTAFKTIERLSTRLLDLDKVKNEFLTNTSHELRTPLNGMIGLAQSLLYNMRGDLTSKQELHLNMIVSSGQRMAYLINDILDYSRLNNNDIRLNIVNVDLHQLVQVVLTVVKPLTAGRDLFLHNEIKPDFPPIQADENRLQQIIFNLIGNAIKYTPYGQVSIGAVHYNGYVEIYVADTGIGIPENRFEDIFKPFEQLNEQDESGSGLGLKITKQLVELHAGKITVQSKIGIGSRFCFTIHNQTAMKGKAKPHTLRWQDMDIAGMIRDEELAVAVALESTSPLSVEGDISGTAQPPYRLLVVDDEPVNLQVVIQQLAALNCIVDTATSGEQVASRMKELQVYDLVIADLMMTGLSGYDLCLAIRKNYTLYELPILIMTASNREDTIVAGFSAGANDYISKPFGRNELLSRVHTLILLKRAVQEVSLNAEELAKLNLQLTELNTSLEQRIQERTLELEQTNEVLEHKHKELYRLELARRRLLSDISHELRTPMTAIQGYVEAIVSGLVEEDAVKERYLQMVLSKALGLNRLIQDLFELSRLESRRSEMIFEIIPLNKLIALIQDKFGLDVAGAGLQYSFVQSLDSALLDECQVVIDLDRITQVLTNLVFNAIEHTDAGGRIEITCEFAEEHNVDNAIGKLVIHVHDTGKGIQNDSLPLVFDRFYREQRTERSSDSRGMGIGLAIAKEIVQYHDGAIDVESVVGQGSTFSFTLPLYRFE</sequence>
<feature type="transmembrane region" description="Helical" evidence="11">
    <location>
        <begin position="241"/>
        <end position="265"/>
    </location>
</feature>
<gene>
    <name evidence="14" type="primary">rcsC_9</name>
    <name evidence="14" type="ORF">PAECIP111893_00697</name>
</gene>
<evidence type="ECO:0000256" key="11">
    <source>
        <dbReference type="SAM" id="Phobius"/>
    </source>
</evidence>
<feature type="domain" description="Response regulatory" evidence="13">
    <location>
        <begin position="707"/>
        <end position="824"/>
    </location>
</feature>
<dbReference type="SMART" id="SM00448">
    <property type="entry name" value="REC"/>
    <property type="match status" value="1"/>
</dbReference>